<dbReference type="Proteomes" id="UP000256869">
    <property type="component" value="Unassembled WGS sequence"/>
</dbReference>
<name>A0A3D9IA82_9BACL</name>
<evidence type="ECO:0000313" key="2">
    <source>
        <dbReference type="Proteomes" id="UP000256869"/>
    </source>
</evidence>
<dbReference type="RefSeq" id="WP_115993599.1">
    <property type="nucleotide sequence ID" value="NZ_QRDY01000008.1"/>
</dbReference>
<accession>A0A3D9IA82</accession>
<dbReference type="EMBL" id="QRDY01000008">
    <property type="protein sequence ID" value="RED58621.1"/>
    <property type="molecule type" value="Genomic_DNA"/>
</dbReference>
<evidence type="ECO:0000313" key="1">
    <source>
        <dbReference type="EMBL" id="RED58621.1"/>
    </source>
</evidence>
<dbReference type="AlphaFoldDB" id="A0A3D9IA82"/>
<protein>
    <submittedName>
        <fullName evidence="1">Uncharacterized protein</fullName>
    </submittedName>
</protein>
<comment type="caution">
    <text evidence="1">The sequence shown here is derived from an EMBL/GenBank/DDBJ whole genome shotgun (WGS) entry which is preliminary data.</text>
</comment>
<gene>
    <name evidence="1" type="ORF">DFP95_108148</name>
</gene>
<sequence length="121" mass="13050">MSSFQLSGIVGGKNAIPVAPGRTVLLQQIILEVADGMRLILKDVNFLFNNEAFAIKIQAEPSPGKFTAGGGGGELTPNKVLFRNNTGSTVRIFLLVSAVNKAKNARSLSRSDSWHLTLQRR</sequence>
<keyword evidence="2" id="KW-1185">Reference proteome</keyword>
<reference evidence="1 2" key="1">
    <citation type="submission" date="2018-07" db="EMBL/GenBank/DDBJ databases">
        <title>Genomic Encyclopedia of Type Strains, Phase III (KMG-III): the genomes of soil and plant-associated and newly described type strains.</title>
        <authorList>
            <person name="Whitman W."/>
        </authorList>
    </citation>
    <scope>NUCLEOTIDE SEQUENCE [LARGE SCALE GENOMIC DNA]</scope>
    <source>
        <strain evidence="1 2">CECT 8236</strain>
    </source>
</reference>
<organism evidence="1 2">
    <name type="scientific">Cohnella lupini</name>
    <dbReference type="NCBI Taxonomy" id="1294267"/>
    <lineage>
        <taxon>Bacteria</taxon>
        <taxon>Bacillati</taxon>
        <taxon>Bacillota</taxon>
        <taxon>Bacilli</taxon>
        <taxon>Bacillales</taxon>
        <taxon>Paenibacillaceae</taxon>
        <taxon>Cohnella</taxon>
    </lineage>
</organism>
<dbReference type="OrthoDB" id="2609711at2"/>
<proteinExistence type="predicted"/>